<protein>
    <recommendedName>
        <fullName evidence="1">C2H2-type domain-containing protein</fullName>
    </recommendedName>
</protein>
<evidence type="ECO:0000313" key="3">
    <source>
        <dbReference type="Proteomes" id="UP000017559"/>
    </source>
</evidence>
<organism evidence="2 3">
    <name type="scientific">Moniliophthora roreri (strain MCA 2997)</name>
    <name type="common">Cocoa frosty pod rot fungus</name>
    <name type="synonym">Crinipellis roreri</name>
    <dbReference type="NCBI Taxonomy" id="1381753"/>
    <lineage>
        <taxon>Eukaryota</taxon>
        <taxon>Fungi</taxon>
        <taxon>Dikarya</taxon>
        <taxon>Basidiomycota</taxon>
        <taxon>Agaricomycotina</taxon>
        <taxon>Agaricomycetes</taxon>
        <taxon>Agaricomycetidae</taxon>
        <taxon>Agaricales</taxon>
        <taxon>Marasmiineae</taxon>
        <taxon>Marasmiaceae</taxon>
        <taxon>Moniliophthora</taxon>
    </lineage>
</organism>
<name>V2WIR7_MONRO</name>
<dbReference type="PROSITE" id="PS00028">
    <property type="entry name" value="ZINC_FINGER_C2H2_1"/>
    <property type="match status" value="1"/>
</dbReference>
<dbReference type="EMBL" id="AWSO01000900">
    <property type="protein sequence ID" value="ESK86718.1"/>
    <property type="molecule type" value="Genomic_DNA"/>
</dbReference>
<dbReference type="OrthoDB" id="3258262at2759"/>
<proteinExistence type="predicted"/>
<dbReference type="InterPro" id="IPR013087">
    <property type="entry name" value="Znf_C2H2_type"/>
</dbReference>
<keyword evidence="3" id="KW-1185">Reference proteome</keyword>
<dbReference type="AlphaFoldDB" id="V2WIR7"/>
<gene>
    <name evidence="2" type="ORF">Moror_15208</name>
</gene>
<sequence>MAFPSLSFELDDLVRHSAPIVPMIYDPDTKRHATYFPVDFDLDAQILMCAFEEEADDASSFIYKSPRPSKLTSKRVETVEAITPAQEIVNRYRAGLKVELDDSVDSVSSSGSSILQEDSSEDDFMDWDVEETPALPASPSSAPHIRFRRSRFDELAICRAEATNEMRRSGVDEEHPLVCPRAGCRETLTDVKALTYHLHMHDIRYDE</sequence>
<accession>V2WIR7</accession>
<evidence type="ECO:0000313" key="2">
    <source>
        <dbReference type="EMBL" id="ESK86718.1"/>
    </source>
</evidence>
<dbReference type="KEGG" id="mrr:Moror_15208"/>
<evidence type="ECO:0000259" key="1">
    <source>
        <dbReference type="PROSITE" id="PS00028"/>
    </source>
</evidence>
<comment type="caution">
    <text evidence="2">The sequence shown here is derived from an EMBL/GenBank/DDBJ whole genome shotgun (WGS) entry which is preliminary data.</text>
</comment>
<dbReference type="HOGENOM" id="CLU_1326699_0_0_1"/>
<reference evidence="2 3" key="1">
    <citation type="journal article" date="2014" name="BMC Genomics">
        <title>Genome and secretome analysis of the hemibiotrophic fungal pathogen, Moniliophthora roreri, which causes frosty pod rot disease of cacao: mechanisms of the biotrophic and necrotrophic phases.</title>
        <authorList>
            <person name="Meinhardt L.W."/>
            <person name="Costa G.G.L."/>
            <person name="Thomazella D.P.T."/>
            <person name="Teixeira P.J.P.L."/>
            <person name="Carazzolle M.F."/>
            <person name="Schuster S.C."/>
            <person name="Carlson J.E."/>
            <person name="Guiltinan M.J."/>
            <person name="Mieczkowski P."/>
            <person name="Farmer A."/>
            <person name="Ramaraj T."/>
            <person name="Crozier J."/>
            <person name="Davis R.E."/>
            <person name="Shao J."/>
            <person name="Melnick R.L."/>
            <person name="Pereira G.A.G."/>
            <person name="Bailey B.A."/>
        </authorList>
    </citation>
    <scope>NUCLEOTIDE SEQUENCE [LARGE SCALE GENOMIC DNA]</scope>
    <source>
        <strain evidence="2 3">MCA 2997</strain>
    </source>
</reference>
<dbReference type="Proteomes" id="UP000017559">
    <property type="component" value="Unassembled WGS sequence"/>
</dbReference>
<feature type="domain" description="C2H2-type" evidence="1">
    <location>
        <begin position="179"/>
        <end position="201"/>
    </location>
</feature>